<evidence type="ECO:0000256" key="4">
    <source>
        <dbReference type="HAMAP-Rule" id="MF_00149"/>
    </source>
</evidence>
<dbReference type="Pfam" id="PF13589">
    <property type="entry name" value="HATPase_c_3"/>
    <property type="match status" value="1"/>
</dbReference>
<dbReference type="InterPro" id="IPR042121">
    <property type="entry name" value="MutL_C_regsub"/>
</dbReference>
<dbReference type="InterPro" id="IPR020568">
    <property type="entry name" value="Ribosomal_Su5_D2-typ_SF"/>
</dbReference>
<dbReference type="NCBIfam" id="TIGR00585">
    <property type="entry name" value="mutl"/>
    <property type="match status" value="1"/>
</dbReference>
<evidence type="ECO:0000256" key="2">
    <source>
        <dbReference type="ARBA" id="ARBA00022763"/>
    </source>
</evidence>
<dbReference type="CDD" id="cd16926">
    <property type="entry name" value="HATPase_MutL-MLH-PMS-like"/>
    <property type="match status" value="1"/>
</dbReference>
<dbReference type="PANTHER" id="PTHR10073">
    <property type="entry name" value="DNA MISMATCH REPAIR PROTEIN MLH, PMS, MUTL"/>
    <property type="match status" value="1"/>
</dbReference>
<dbReference type="InterPro" id="IPR013507">
    <property type="entry name" value="DNA_mismatch_S5_2-like"/>
</dbReference>
<dbReference type="InterPro" id="IPR036890">
    <property type="entry name" value="HATPase_C_sf"/>
</dbReference>
<dbReference type="CDD" id="cd00782">
    <property type="entry name" value="MutL_Trans"/>
    <property type="match status" value="1"/>
</dbReference>
<dbReference type="Gene3D" id="3.30.230.10">
    <property type="match status" value="1"/>
</dbReference>
<organism evidence="8">
    <name type="scientific">uncultured marine group II/III euryarchaeote KM3_88_E02</name>
    <dbReference type="NCBI Taxonomy" id="1456536"/>
    <lineage>
        <taxon>Archaea</taxon>
        <taxon>Methanobacteriati</taxon>
        <taxon>Methanobacteriota</taxon>
        <taxon>environmental samples</taxon>
    </lineage>
</organism>
<dbReference type="Pfam" id="PF08676">
    <property type="entry name" value="MutL_C"/>
    <property type="match status" value="1"/>
</dbReference>
<reference evidence="8" key="1">
    <citation type="journal article" date="2014" name="Genome Biol. Evol.">
        <title>Pangenome evidence for extensive interdomain horizontal transfer affecting lineage core and shell genes in uncultured planktonic thaumarchaeota and euryarchaeota.</title>
        <authorList>
            <person name="Deschamps P."/>
            <person name="Zivanovic Y."/>
            <person name="Moreira D."/>
            <person name="Rodriguez-Valera F."/>
            <person name="Lopez-Garcia P."/>
        </authorList>
    </citation>
    <scope>NUCLEOTIDE SEQUENCE</scope>
</reference>
<dbReference type="InterPro" id="IPR020667">
    <property type="entry name" value="DNA_mismatch_repair_MutL"/>
</dbReference>
<gene>
    <name evidence="4 8" type="primary">mutL</name>
</gene>
<dbReference type="GO" id="GO:0006298">
    <property type="term" value="P:mismatch repair"/>
    <property type="evidence" value="ECO:0007669"/>
    <property type="project" value="UniProtKB-UniRule"/>
</dbReference>
<dbReference type="InterPro" id="IPR037198">
    <property type="entry name" value="MutL_C_sf"/>
</dbReference>
<accession>A0A075HWP9</accession>
<feature type="region of interest" description="Disordered" evidence="5">
    <location>
        <begin position="339"/>
        <end position="454"/>
    </location>
</feature>
<feature type="compositionally biased region" description="Low complexity" evidence="5">
    <location>
        <begin position="379"/>
        <end position="397"/>
    </location>
</feature>
<evidence type="ECO:0000259" key="6">
    <source>
        <dbReference type="SMART" id="SM00853"/>
    </source>
</evidence>
<dbReference type="AlphaFoldDB" id="A0A075HWP9"/>
<evidence type="ECO:0000256" key="3">
    <source>
        <dbReference type="ARBA" id="ARBA00023204"/>
    </source>
</evidence>
<dbReference type="InterPro" id="IPR002099">
    <property type="entry name" value="MutL/Mlh/PMS"/>
</dbReference>
<dbReference type="GO" id="GO:0016887">
    <property type="term" value="F:ATP hydrolysis activity"/>
    <property type="evidence" value="ECO:0007669"/>
    <property type="project" value="InterPro"/>
</dbReference>
<evidence type="ECO:0000313" key="8">
    <source>
        <dbReference type="EMBL" id="AIF20124.1"/>
    </source>
</evidence>
<dbReference type="GO" id="GO:0030983">
    <property type="term" value="F:mismatched DNA binding"/>
    <property type="evidence" value="ECO:0007669"/>
    <property type="project" value="InterPro"/>
</dbReference>
<sequence>MEAVETVDRIPIKQLDDKTIGLIAAGEVVERPAQVVKELLENSVDAGSIRIQVEIQKGGFELISVTDDGHGIPPEELPLAVTRHATSKLADATDLDAISTLGFRGEALASVGAVSRLTLASRPAGEAGMGIEVADGEVGDIEPHGMAEGTSVEVRNLFENQPARLAFQRRPATETAQVVDVVVAHALCNPGVSFRLTVDGRSILETPATDDIPERLFDLLGAASERLIPLESPPADYDAPGDEKWSGFISPPDISRGRSDDIHLIINNRPVAAQPFLKSIRRGYHTRLMVGRHPVAVLHLEIPNDEVDVNVHPTKREVRLKNSWRVLERLERALKHTLKQIPTGGEPTEDFPLGAIDAPNAPNRKPPRAGKLPSWVKRASTASTASATTETAEISATDSGDKSSTQTSFYQGAKEELKGVPKARPVSTAPSAQELLPGLSEEPTAPALSSDERDLHRYAGRSTAVSPLDEPELSPLETEISEVPVMEPLAQFADSYILAQGDGVLYLVDQHALHERVRYERLRHKMGNWEPQPLIEPISLDLSPVQTSVVHASQVRLAELGFQFTGEGALELTAVPVILAGDDRLKGFLEDLIGELQESGGDGPLDVAEKLADEIAFMRSCRGAVKANQTLNLAEMRRLLSDMGTIENPWACVHGRPTVLKLDVDQLDEHFGRHG</sequence>
<keyword evidence="3 4" id="KW-0234">DNA repair</keyword>
<protein>
    <recommendedName>
        <fullName evidence="4">DNA mismatch repair protein MutL</fullName>
    </recommendedName>
</protein>
<dbReference type="SUPFAM" id="SSF118116">
    <property type="entry name" value="DNA mismatch repair protein MutL"/>
    <property type="match status" value="1"/>
</dbReference>
<dbReference type="FunFam" id="3.30.565.10:FF:000003">
    <property type="entry name" value="DNA mismatch repair endonuclease MutL"/>
    <property type="match status" value="1"/>
</dbReference>
<dbReference type="Gene3D" id="3.30.565.10">
    <property type="entry name" value="Histidine kinase-like ATPase, C-terminal domain"/>
    <property type="match status" value="1"/>
</dbReference>
<name>A0A075HWP9_9EURY</name>
<dbReference type="GO" id="GO:0032300">
    <property type="term" value="C:mismatch repair complex"/>
    <property type="evidence" value="ECO:0007669"/>
    <property type="project" value="InterPro"/>
</dbReference>
<dbReference type="InterPro" id="IPR014762">
    <property type="entry name" value="DNA_mismatch_repair_CS"/>
</dbReference>
<feature type="domain" description="DNA mismatch repair protein S5" evidence="7">
    <location>
        <begin position="216"/>
        <end position="339"/>
    </location>
</feature>
<dbReference type="InterPro" id="IPR038973">
    <property type="entry name" value="MutL/Mlh/Pms-like"/>
</dbReference>
<dbReference type="InterPro" id="IPR014721">
    <property type="entry name" value="Ribsml_uS5_D2-typ_fold_subgr"/>
</dbReference>
<evidence type="ECO:0000256" key="1">
    <source>
        <dbReference type="ARBA" id="ARBA00006082"/>
    </source>
</evidence>
<comment type="function">
    <text evidence="4">This protein is involved in the repair of mismatches in DNA. It is required for dam-dependent methyl-directed DNA mismatch repair. May act as a 'molecular matchmaker', a protein that promotes the formation of a stable complex between two or more DNA-binding proteins in an ATP-dependent manner without itself being part of a final effector complex.</text>
</comment>
<dbReference type="InterPro" id="IPR042120">
    <property type="entry name" value="MutL_C_dimsub"/>
</dbReference>
<dbReference type="GO" id="GO:0140664">
    <property type="term" value="F:ATP-dependent DNA damage sensor activity"/>
    <property type="evidence" value="ECO:0007669"/>
    <property type="project" value="InterPro"/>
</dbReference>
<dbReference type="Gene3D" id="3.30.1540.20">
    <property type="entry name" value="MutL, C-terminal domain, dimerisation subdomain"/>
    <property type="match status" value="1"/>
</dbReference>
<dbReference type="GO" id="GO:0005524">
    <property type="term" value="F:ATP binding"/>
    <property type="evidence" value="ECO:0007669"/>
    <property type="project" value="InterPro"/>
</dbReference>
<evidence type="ECO:0000259" key="7">
    <source>
        <dbReference type="SMART" id="SM01340"/>
    </source>
</evidence>
<dbReference type="SMART" id="SM01340">
    <property type="entry name" value="DNA_mis_repair"/>
    <property type="match status" value="1"/>
</dbReference>
<dbReference type="SUPFAM" id="SSF54211">
    <property type="entry name" value="Ribosomal protein S5 domain 2-like"/>
    <property type="match status" value="1"/>
</dbReference>
<dbReference type="InterPro" id="IPR014790">
    <property type="entry name" value="MutL_C"/>
</dbReference>
<dbReference type="PANTHER" id="PTHR10073:SF12">
    <property type="entry name" value="DNA MISMATCH REPAIR PROTEIN MLH1"/>
    <property type="match status" value="1"/>
</dbReference>
<keyword evidence="2 4" id="KW-0227">DNA damage</keyword>
<dbReference type="SUPFAM" id="SSF55874">
    <property type="entry name" value="ATPase domain of HSP90 chaperone/DNA topoisomerase II/histidine kinase"/>
    <property type="match status" value="1"/>
</dbReference>
<dbReference type="HAMAP" id="MF_00149">
    <property type="entry name" value="DNA_mis_repair"/>
    <property type="match status" value="1"/>
</dbReference>
<dbReference type="Pfam" id="PF01119">
    <property type="entry name" value="DNA_mis_repair"/>
    <property type="match status" value="1"/>
</dbReference>
<proteinExistence type="inferred from homology"/>
<feature type="domain" description="MutL C-terminal dimerisation" evidence="6">
    <location>
        <begin position="488"/>
        <end position="631"/>
    </location>
</feature>
<dbReference type="Gene3D" id="3.30.1370.100">
    <property type="entry name" value="MutL, C-terminal domain, regulatory subdomain"/>
    <property type="match status" value="1"/>
</dbReference>
<comment type="similarity">
    <text evidence="1 4">Belongs to the DNA mismatch repair MutL/HexB family.</text>
</comment>
<evidence type="ECO:0000256" key="5">
    <source>
        <dbReference type="SAM" id="MobiDB-lite"/>
    </source>
</evidence>
<dbReference type="SMART" id="SM00853">
    <property type="entry name" value="MutL_C"/>
    <property type="match status" value="1"/>
</dbReference>
<dbReference type="PROSITE" id="PS00058">
    <property type="entry name" value="DNA_MISMATCH_REPAIR_1"/>
    <property type="match status" value="1"/>
</dbReference>
<dbReference type="EMBL" id="KF901156">
    <property type="protein sequence ID" value="AIF20124.1"/>
    <property type="molecule type" value="Genomic_DNA"/>
</dbReference>